<proteinExistence type="predicted"/>
<feature type="compositionally biased region" description="Polar residues" evidence="1">
    <location>
        <begin position="193"/>
        <end position="211"/>
    </location>
</feature>
<feature type="compositionally biased region" description="Low complexity" evidence="1">
    <location>
        <begin position="443"/>
        <end position="454"/>
    </location>
</feature>
<reference evidence="2 3" key="2">
    <citation type="submission" date="2019-01" db="EMBL/GenBank/DDBJ databases">
        <title>The decoding of complex shrimp genome reveals the adaptation for benthos swimmer, frequently molting mechanism and breeding impact on genome.</title>
        <authorList>
            <person name="Sun Y."/>
            <person name="Gao Y."/>
            <person name="Yu Y."/>
        </authorList>
    </citation>
    <scope>NUCLEOTIDE SEQUENCE [LARGE SCALE GENOMIC DNA]</scope>
    <source>
        <tissue evidence="2">Muscle</tissue>
    </source>
</reference>
<feature type="compositionally biased region" description="Low complexity" evidence="1">
    <location>
        <begin position="662"/>
        <end position="673"/>
    </location>
</feature>
<feature type="compositionally biased region" description="Basic and acidic residues" evidence="1">
    <location>
        <begin position="26"/>
        <end position="52"/>
    </location>
</feature>
<feature type="compositionally biased region" description="Basic and acidic residues" evidence="1">
    <location>
        <begin position="146"/>
        <end position="157"/>
    </location>
</feature>
<dbReference type="EMBL" id="QCYY01001891">
    <property type="protein sequence ID" value="ROT74468.1"/>
    <property type="molecule type" value="Genomic_DNA"/>
</dbReference>
<keyword evidence="3" id="KW-1185">Reference proteome</keyword>
<reference evidence="2 3" key="1">
    <citation type="submission" date="2018-04" db="EMBL/GenBank/DDBJ databases">
        <authorList>
            <person name="Zhang X."/>
            <person name="Yuan J."/>
            <person name="Li F."/>
            <person name="Xiang J."/>
        </authorList>
    </citation>
    <scope>NUCLEOTIDE SEQUENCE [LARGE SCALE GENOMIC DNA]</scope>
    <source>
        <tissue evidence="2">Muscle</tissue>
    </source>
</reference>
<accession>A0A3R7MET4</accession>
<feature type="compositionally biased region" description="Basic and acidic residues" evidence="1">
    <location>
        <begin position="614"/>
        <end position="635"/>
    </location>
</feature>
<name>A0A3R7MET4_PENVA</name>
<organism evidence="2 3">
    <name type="scientific">Penaeus vannamei</name>
    <name type="common">Whiteleg shrimp</name>
    <name type="synonym">Litopenaeus vannamei</name>
    <dbReference type="NCBI Taxonomy" id="6689"/>
    <lineage>
        <taxon>Eukaryota</taxon>
        <taxon>Metazoa</taxon>
        <taxon>Ecdysozoa</taxon>
        <taxon>Arthropoda</taxon>
        <taxon>Crustacea</taxon>
        <taxon>Multicrustacea</taxon>
        <taxon>Malacostraca</taxon>
        <taxon>Eumalacostraca</taxon>
        <taxon>Eucarida</taxon>
        <taxon>Decapoda</taxon>
        <taxon>Dendrobranchiata</taxon>
        <taxon>Penaeoidea</taxon>
        <taxon>Penaeidae</taxon>
        <taxon>Penaeus</taxon>
    </lineage>
</organism>
<evidence type="ECO:0000313" key="2">
    <source>
        <dbReference type="EMBL" id="ROT74468.1"/>
    </source>
</evidence>
<feature type="compositionally biased region" description="Polar residues" evidence="1">
    <location>
        <begin position="648"/>
        <end position="661"/>
    </location>
</feature>
<feature type="compositionally biased region" description="Basic and acidic residues" evidence="1">
    <location>
        <begin position="405"/>
        <end position="432"/>
    </location>
</feature>
<dbReference type="AlphaFoldDB" id="A0A3R7MET4"/>
<feature type="compositionally biased region" description="Basic and acidic residues" evidence="1">
    <location>
        <begin position="386"/>
        <end position="397"/>
    </location>
</feature>
<dbReference type="Proteomes" id="UP000283509">
    <property type="component" value="Unassembled WGS sequence"/>
</dbReference>
<feature type="region of interest" description="Disordered" evidence="1">
    <location>
        <begin position="1"/>
        <end position="694"/>
    </location>
</feature>
<feature type="compositionally biased region" description="Basic and acidic residues" evidence="1">
    <location>
        <begin position="271"/>
        <end position="281"/>
    </location>
</feature>
<gene>
    <name evidence="2" type="ORF">C7M84_007038</name>
</gene>
<evidence type="ECO:0000313" key="3">
    <source>
        <dbReference type="Proteomes" id="UP000283509"/>
    </source>
</evidence>
<feature type="compositionally biased region" description="Basic and acidic residues" evidence="1">
    <location>
        <begin position="502"/>
        <end position="527"/>
    </location>
</feature>
<evidence type="ECO:0000256" key="1">
    <source>
        <dbReference type="SAM" id="MobiDB-lite"/>
    </source>
</evidence>
<feature type="compositionally biased region" description="Polar residues" evidence="1">
    <location>
        <begin position="241"/>
        <end position="252"/>
    </location>
</feature>
<comment type="caution">
    <text evidence="2">The sequence shown here is derived from an EMBL/GenBank/DDBJ whole genome shotgun (WGS) entry which is preliminary data.</text>
</comment>
<protein>
    <submittedName>
        <fullName evidence="2">Uncharacterized protein</fullName>
    </submittedName>
</protein>
<sequence>MSGQGKSFWSMPSLDDFSDFTCPSSERPRAKQDKAPKKRDAGDREQKPHLESKSSGVSMPRKQFFGCRAAPSAPPSGPKVRRRCPSYEPDPQLALKRQRDLLSDSEDSDSGDCPRKKGTKVPKGLALPKPKSADPPKGACGASKASFEDLLKGKLPAESHGGQQDGDRTARDAAPAGQKKERKARREQKPLGSKSSGVSMPRTSLGSSQASPPGPCRLWTTFGHHGRVRTEEGGGEPAPPSSTLGMSGQGKSFWSMPSLDDFSDFTCPSSERPRAKQDKAPRSGMLVSRVESKSSGGSKPRKQFFGCRAAPSAPPSGPKVRRRCPSYEPDPQLALKRQRDLLSDSEDSDSGDCPRKKGTKVPKGLALPKPKSADPPKGACGASKASVEDLLKGKLPAESHGGQQDGDRTARERSAKKRDASGRGQKEGRKAQGAEAIRPSLGSSQASPSRSMPSLDDFSDFMGVRRRARPSLLNTRNVRQGKSFWSMPSLDDFSDFTCPSSERPRAKQDKAPKKRDAGQEQKPHLESKSSGVSMPRKQFFGCRAAPSAPPSGRRCEGDAPPLKRQRDLLSDSEDSDSGDCPARRARRSRRASLSQNRRALTHLRAPASHGGQQDGDRTARSAKKRDASARRDRGKERKARREQKPLGSKSSGVSMPRTSLGSSQASPSRSMPSLDDFSDFMGVSEAKRVGQGGR</sequence>